<keyword evidence="1" id="KW-1133">Transmembrane helix</keyword>
<proteinExistence type="predicted"/>
<feature type="transmembrane region" description="Helical" evidence="1">
    <location>
        <begin position="38"/>
        <end position="58"/>
    </location>
</feature>
<evidence type="ECO:0000256" key="1">
    <source>
        <dbReference type="SAM" id="Phobius"/>
    </source>
</evidence>
<dbReference type="EMBL" id="GGFM01011786">
    <property type="protein sequence ID" value="MBW32537.1"/>
    <property type="molecule type" value="Transcribed_RNA"/>
</dbReference>
<sequence>MLVVLLLLLLLLLLLVLLPPLPLPLFIAFPANRGCVAAAVISASGFALSCVAAASRLFSSTLWLASRPACPAVGTSSCDWRC</sequence>
<evidence type="ECO:0000313" key="2">
    <source>
        <dbReference type="EMBL" id="MBW32537.1"/>
    </source>
</evidence>
<protein>
    <submittedName>
        <fullName evidence="2">Putative secreted peptide</fullName>
    </submittedName>
</protein>
<reference evidence="2" key="1">
    <citation type="submission" date="2018-01" db="EMBL/GenBank/DDBJ databases">
        <title>An insight into the sialome of Amazonian anophelines.</title>
        <authorList>
            <person name="Ribeiro J.M."/>
            <person name="Scarpassa V."/>
            <person name="Calvo E."/>
        </authorList>
    </citation>
    <scope>NUCLEOTIDE SEQUENCE</scope>
    <source>
        <tissue evidence="2">Salivary glands</tissue>
    </source>
</reference>
<accession>A0A2M3ZVE0</accession>
<dbReference type="AlphaFoldDB" id="A0A2M3ZVE0"/>
<keyword evidence="1" id="KW-0472">Membrane</keyword>
<name>A0A2M3ZVE0_9DIPT</name>
<organism evidence="2">
    <name type="scientific">Anopheles braziliensis</name>
    <dbReference type="NCBI Taxonomy" id="58242"/>
    <lineage>
        <taxon>Eukaryota</taxon>
        <taxon>Metazoa</taxon>
        <taxon>Ecdysozoa</taxon>
        <taxon>Arthropoda</taxon>
        <taxon>Hexapoda</taxon>
        <taxon>Insecta</taxon>
        <taxon>Pterygota</taxon>
        <taxon>Neoptera</taxon>
        <taxon>Endopterygota</taxon>
        <taxon>Diptera</taxon>
        <taxon>Nematocera</taxon>
        <taxon>Culicoidea</taxon>
        <taxon>Culicidae</taxon>
        <taxon>Anophelinae</taxon>
        <taxon>Anopheles</taxon>
    </lineage>
</organism>
<keyword evidence="1" id="KW-0812">Transmembrane</keyword>